<organism evidence="1 2">
    <name type="scientific">Deinococcus cellulosilyticus (strain DSM 18568 / NBRC 106333 / KACC 11606 / 5516J-15)</name>
    <dbReference type="NCBI Taxonomy" id="1223518"/>
    <lineage>
        <taxon>Bacteria</taxon>
        <taxon>Thermotogati</taxon>
        <taxon>Deinococcota</taxon>
        <taxon>Deinococci</taxon>
        <taxon>Deinococcales</taxon>
        <taxon>Deinococcaceae</taxon>
        <taxon>Deinococcus</taxon>
    </lineage>
</organism>
<evidence type="ECO:0000313" key="2">
    <source>
        <dbReference type="Proteomes" id="UP000321306"/>
    </source>
</evidence>
<reference evidence="1 2" key="1">
    <citation type="submission" date="2019-07" db="EMBL/GenBank/DDBJ databases">
        <title>Whole genome shotgun sequence of Deinococcus cellulosilyticus NBRC 106333.</title>
        <authorList>
            <person name="Hosoyama A."/>
            <person name="Uohara A."/>
            <person name="Ohji S."/>
            <person name="Ichikawa N."/>
        </authorList>
    </citation>
    <scope>NUCLEOTIDE SEQUENCE [LARGE SCALE GENOMIC DNA]</scope>
    <source>
        <strain evidence="1 2">NBRC 106333</strain>
    </source>
</reference>
<accession>A0A511NC05</accession>
<dbReference type="RefSeq" id="WP_146891375.1">
    <property type="nucleotide sequence ID" value="NZ_BJXB01000047.1"/>
</dbReference>
<dbReference type="EMBL" id="BJXB01000047">
    <property type="protein sequence ID" value="GEM49901.1"/>
    <property type="molecule type" value="Genomic_DNA"/>
</dbReference>
<dbReference type="Proteomes" id="UP000321306">
    <property type="component" value="Unassembled WGS sequence"/>
</dbReference>
<proteinExistence type="predicted"/>
<gene>
    <name evidence="1" type="ORF">DC3_55360</name>
</gene>
<comment type="caution">
    <text evidence="1">The sequence shown here is derived from an EMBL/GenBank/DDBJ whole genome shotgun (WGS) entry which is preliminary data.</text>
</comment>
<evidence type="ECO:0000313" key="1">
    <source>
        <dbReference type="EMBL" id="GEM49901.1"/>
    </source>
</evidence>
<protein>
    <submittedName>
        <fullName evidence="1">Uncharacterized protein</fullName>
    </submittedName>
</protein>
<dbReference type="AlphaFoldDB" id="A0A511NC05"/>
<sequence>MHDFKVAFWKDHLTEHLKGVAEHLESNGYFFVWRDATEAVVHPLRLVHPGTRPGEAVACEVWHEDRCILRFSRFAFDDGVGALINQMVVDVQKTVQQA</sequence>
<name>A0A511NC05_DEIC1</name>
<keyword evidence="2" id="KW-1185">Reference proteome</keyword>